<evidence type="ECO:0000259" key="9">
    <source>
        <dbReference type="PROSITE" id="PS50146"/>
    </source>
</evidence>
<dbReference type="Gene3D" id="3.40.50.10330">
    <property type="entry name" value="Probable inorganic polyphosphate/atp-NAD kinase, domain 1"/>
    <property type="match status" value="1"/>
</dbReference>
<dbReference type="Gene3D" id="2.60.200.40">
    <property type="match status" value="1"/>
</dbReference>
<evidence type="ECO:0000256" key="1">
    <source>
        <dbReference type="ARBA" id="ARBA00001946"/>
    </source>
</evidence>
<dbReference type="InterPro" id="IPR017438">
    <property type="entry name" value="ATP-NAD_kinase_N"/>
</dbReference>
<reference evidence="10 11" key="1">
    <citation type="submission" date="2008-10" db="EMBL/GenBank/DDBJ databases">
        <authorList>
            <person name="Qin X."/>
            <person name="Bachman B."/>
            <person name="Battles P."/>
            <person name="Bell A."/>
            <person name="Bess C."/>
            <person name="Bickham C."/>
            <person name="Chaboub L."/>
            <person name="Chen D."/>
            <person name="Coyle M."/>
            <person name="Deiros D.R."/>
            <person name="Dinh H."/>
            <person name="Forbes L."/>
            <person name="Fowler G."/>
            <person name="Francisco L."/>
            <person name="Fu Q."/>
            <person name="Gubbala S."/>
            <person name="Hale W."/>
            <person name="Han Y."/>
            <person name="Hemphill L."/>
            <person name="Highlander S.K."/>
            <person name="Hirani K."/>
            <person name="Hogues M."/>
            <person name="Jackson L."/>
            <person name="Jakkamsetti A."/>
            <person name="Javaid M."/>
            <person name="Jiang H."/>
            <person name="Korchina V."/>
            <person name="Kovar C."/>
            <person name="Lara F."/>
            <person name="Lee S."/>
            <person name="Mata R."/>
            <person name="Mathew T."/>
            <person name="Moen C."/>
            <person name="Morales K."/>
            <person name="Munidasa M."/>
            <person name="Nazareth L."/>
            <person name="Ngo R."/>
            <person name="Nguyen L."/>
            <person name="Okwuonu G."/>
            <person name="Ongeri F."/>
            <person name="Patil S."/>
            <person name="Petrosino J."/>
            <person name="Pham C."/>
            <person name="Pham P."/>
            <person name="Pu L.-L."/>
            <person name="Puazo M."/>
            <person name="Raj R."/>
            <person name="Reid J."/>
            <person name="Rouhana J."/>
            <person name="Saada N."/>
            <person name="Shang Y."/>
            <person name="Simmons D."/>
            <person name="Thornton R."/>
            <person name="Warren J."/>
            <person name="Weissenberger G."/>
            <person name="Zhang J."/>
            <person name="Zhang L."/>
            <person name="Zhou C."/>
            <person name="Zhu D."/>
            <person name="Muzny D."/>
            <person name="Worley K."/>
            <person name="Gibbs R."/>
        </authorList>
    </citation>
    <scope>NUCLEOTIDE SEQUENCE [LARGE SCALE GENOMIC DNA]</scope>
    <source>
        <strain evidence="10 11">ATCC 51172</strain>
    </source>
</reference>
<dbReference type="InterPro" id="IPR016064">
    <property type="entry name" value="NAD/diacylglycerol_kinase_sf"/>
</dbReference>
<evidence type="ECO:0000256" key="5">
    <source>
        <dbReference type="ARBA" id="ARBA00022777"/>
    </source>
</evidence>
<evidence type="ECO:0000256" key="6">
    <source>
        <dbReference type="ARBA" id="ARBA00022840"/>
    </source>
</evidence>
<dbReference type="AlphaFoldDB" id="C2BCD7"/>
<keyword evidence="7" id="KW-0443">Lipid metabolism</keyword>
<dbReference type="GO" id="GO:0005524">
    <property type="term" value="F:ATP binding"/>
    <property type="evidence" value="ECO:0007669"/>
    <property type="project" value="UniProtKB-KW"/>
</dbReference>
<dbReference type="NCBIfam" id="TIGR00147">
    <property type="entry name" value="YegS/Rv2252/BmrU family lipid kinase"/>
    <property type="match status" value="1"/>
</dbReference>
<dbReference type="Pfam" id="PF00781">
    <property type="entry name" value="DAGK_cat"/>
    <property type="match status" value="1"/>
</dbReference>
<evidence type="ECO:0000256" key="4">
    <source>
        <dbReference type="ARBA" id="ARBA00022741"/>
    </source>
</evidence>
<keyword evidence="7" id="KW-0594">Phospholipid biosynthesis</keyword>
<dbReference type="SMART" id="SM00046">
    <property type="entry name" value="DAGKc"/>
    <property type="match status" value="1"/>
</dbReference>
<dbReference type="eggNOG" id="COG1597">
    <property type="taxonomic scope" value="Bacteria"/>
</dbReference>
<evidence type="ECO:0000313" key="10">
    <source>
        <dbReference type="EMBL" id="EEI87339.1"/>
    </source>
</evidence>
<evidence type="ECO:0000256" key="8">
    <source>
        <dbReference type="ARBA" id="ARBA00023264"/>
    </source>
</evidence>
<accession>C2BCD7</accession>
<evidence type="ECO:0000313" key="11">
    <source>
        <dbReference type="Proteomes" id="UP000005984"/>
    </source>
</evidence>
<evidence type="ECO:0000256" key="3">
    <source>
        <dbReference type="ARBA" id="ARBA00022679"/>
    </source>
</evidence>
<name>C2BCD7_9FIRM</name>
<sequence length="305" mass="34311">MGLTMRKILFIINSKAGKTEFDIRKEDIEETFRKAGRLDEIEVVDTRYKNHTKFLIDAFDSLAYDEKIVIICGGDGSLNELVNVAYGKNMTLGLIPTGTGNDFAKNFSYESFSLDSLLDFKTKKIDLIKINDFYSINVTSIGFDTQVLKRAYDYLEKNPKLGKSAYTKATIRSLTNLTYEKLNFDLKLIDGSSFQIKGEYLISALCNGAFYGSGFNPAPEAKIDDGVLNLILADKIPLIKLPSMIIKYKKGLHQSSKYLREIKVTSGTIKSKTEFLANADGEIFKTNEIKFEALPKALNWVIFSK</sequence>
<gene>
    <name evidence="10" type="ORF">HMPREF0072_0007</name>
</gene>
<dbReference type="GO" id="GO:0008654">
    <property type="term" value="P:phospholipid biosynthetic process"/>
    <property type="evidence" value="ECO:0007669"/>
    <property type="project" value="UniProtKB-KW"/>
</dbReference>
<keyword evidence="6" id="KW-0067">ATP-binding</keyword>
<keyword evidence="8" id="KW-1208">Phospholipid metabolism</keyword>
<dbReference type="PROSITE" id="PS50146">
    <property type="entry name" value="DAGK"/>
    <property type="match status" value="1"/>
</dbReference>
<dbReference type="Pfam" id="PF19279">
    <property type="entry name" value="YegS_C"/>
    <property type="match status" value="1"/>
</dbReference>
<dbReference type="EMBL" id="ABYO01000003">
    <property type="protein sequence ID" value="EEI87339.1"/>
    <property type="molecule type" value="Genomic_DNA"/>
</dbReference>
<comment type="cofactor">
    <cofactor evidence="1">
        <name>Mg(2+)</name>
        <dbReference type="ChEBI" id="CHEBI:18420"/>
    </cofactor>
</comment>
<keyword evidence="11" id="KW-1185">Reference proteome</keyword>
<dbReference type="Proteomes" id="UP000005984">
    <property type="component" value="Unassembled WGS sequence"/>
</dbReference>
<keyword evidence="4" id="KW-0547">Nucleotide-binding</keyword>
<dbReference type="InterPro" id="IPR005218">
    <property type="entry name" value="Diacylglycerol/lipid_kinase"/>
</dbReference>
<dbReference type="STRING" id="525254.HMPREF0072_0007"/>
<comment type="caution">
    <text evidence="10">The sequence shown here is derived from an EMBL/GenBank/DDBJ whole genome shotgun (WGS) entry which is preliminary data.</text>
</comment>
<dbReference type="SUPFAM" id="SSF111331">
    <property type="entry name" value="NAD kinase/diacylglycerol kinase-like"/>
    <property type="match status" value="1"/>
</dbReference>
<dbReference type="InterPro" id="IPR001206">
    <property type="entry name" value="Diacylglycerol_kinase_cat_dom"/>
</dbReference>
<protein>
    <submittedName>
        <fullName evidence="10">Lipid kinase, YegS/Rv2252/BmrU family</fullName>
        <ecNumber evidence="10">2.7.1.-</ecNumber>
    </submittedName>
</protein>
<proteinExistence type="inferred from homology"/>
<dbReference type="GO" id="GO:0016301">
    <property type="term" value="F:kinase activity"/>
    <property type="evidence" value="ECO:0007669"/>
    <property type="project" value="UniProtKB-KW"/>
</dbReference>
<evidence type="ECO:0000256" key="7">
    <source>
        <dbReference type="ARBA" id="ARBA00023209"/>
    </source>
</evidence>
<keyword evidence="5 10" id="KW-0418">Kinase</keyword>
<comment type="similarity">
    <text evidence="2">Belongs to the diacylglycerol/lipid kinase family.</text>
</comment>
<feature type="domain" description="DAGKc" evidence="9">
    <location>
        <begin position="3"/>
        <end position="134"/>
    </location>
</feature>
<dbReference type="EC" id="2.7.1.-" evidence="10"/>
<dbReference type="InterPro" id="IPR045540">
    <property type="entry name" value="YegS/DAGK_C"/>
</dbReference>
<keyword evidence="7" id="KW-0444">Lipid biosynthesis</keyword>
<dbReference type="HOGENOM" id="CLU_045532_0_0_9"/>
<dbReference type="PANTHER" id="PTHR12358:SF54">
    <property type="entry name" value="SPHINGOSINE KINASE RELATED PROTEIN"/>
    <property type="match status" value="1"/>
</dbReference>
<evidence type="ECO:0000256" key="2">
    <source>
        <dbReference type="ARBA" id="ARBA00005983"/>
    </source>
</evidence>
<dbReference type="InterPro" id="IPR050187">
    <property type="entry name" value="Lipid_Phosphate_FormReg"/>
</dbReference>
<organism evidence="10 11">
    <name type="scientific">Anaerococcus lactolyticus ATCC 51172</name>
    <dbReference type="NCBI Taxonomy" id="525254"/>
    <lineage>
        <taxon>Bacteria</taxon>
        <taxon>Bacillati</taxon>
        <taxon>Bacillota</taxon>
        <taxon>Tissierellia</taxon>
        <taxon>Tissierellales</taxon>
        <taxon>Peptoniphilaceae</taxon>
        <taxon>Anaerococcus</taxon>
    </lineage>
</organism>
<dbReference type="PANTHER" id="PTHR12358">
    <property type="entry name" value="SPHINGOSINE KINASE"/>
    <property type="match status" value="1"/>
</dbReference>
<keyword evidence="3 10" id="KW-0808">Transferase</keyword>